<evidence type="ECO:0000256" key="12">
    <source>
        <dbReference type="RuleBase" id="RU004466"/>
    </source>
</evidence>
<comment type="catalytic activity">
    <reaction evidence="11">
        <text>isopentenyl diphosphate + (2E)-geranyl diphosphate = (2E,6E)-farnesyl diphosphate + diphosphate</text>
        <dbReference type="Rhea" id="RHEA:19361"/>
        <dbReference type="ChEBI" id="CHEBI:33019"/>
        <dbReference type="ChEBI" id="CHEBI:58057"/>
        <dbReference type="ChEBI" id="CHEBI:128769"/>
        <dbReference type="ChEBI" id="CHEBI:175763"/>
        <dbReference type="EC" id="2.5.1.10"/>
    </reaction>
</comment>
<name>A0A923KX26_9FIRM</name>
<evidence type="ECO:0000313" key="13">
    <source>
        <dbReference type="EMBL" id="MBC5579939.1"/>
    </source>
</evidence>
<dbReference type="PANTHER" id="PTHR43281:SF1">
    <property type="entry name" value="FARNESYL DIPHOSPHATE SYNTHASE"/>
    <property type="match status" value="1"/>
</dbReference>
<dbReference type="GO" id="GO:0016114">
    <property type="term" value="P:terpenoid biosynthetic process"/>
    <property type="evidence" value="ECO:0007669"/>
    <property type="project" value="UniProtKB-ARBA"/>
</dbReference>
<evidence type="ECO:0000256" key="9">
    <source>
        <dbReference type="ARBA" id="ARBA00032380"/>
    </source>
</evidence>
<gene>
    <name evidence="13" type="ORF">H8S23_00285</name>
</gene>
<dbReference type="InterPro" id="IPR033749">
    <property type="entry name" value="Polyprenyl_synt_CS"/>
</dbReference>
<dbReference type="GO" id="GO:0046872">
    <property type="term" value="F:metal ion binding"/>
    <property type="evidence" value="ECO:0007669"/>
    <property type="project" value="UniProtKB-KW"/>
</dbReference>
<evidence type="ECO:0000256" key="8">
    <source>
        <dbReference type="ARBA" id="ARBA00023229"/>
    </source>
</evidence>
<dbReference type="Pfam" id="PF00348">
    <property type="entry name" value="polyprenyl_synt"/>
    <property type="match status" value="1"/>
</dbReference>
<evidence type="ECO:0000256" key="1">
    <source>
        <dbReference type="ARBA" id="ARBA00001946"/>
    </source>
</evidence>
<dbReference type="FunFam" id="1.10.600.10:FF:000001">
    <property type="entry name" value="Geranylgeranyl diphosphate synthase"/>
    <property type="match status" value="1"/>
</dbReference>
<evidence type="ECO:0000256" key="3">
    <source>
        <dbReference type="ARBA" id="ARBA00012439"/>
    </source>
</evidence>
<evidence type="ECO:0000313" key="14">
    <source>
        <dbReference type="Proteomes" id="UP000659630"/>
    </source>
</evidence>
<protein>
    <recommendedName>
        <fullName evidence="4">Farnesyl diphosphate synthase</fullName>
        <ecNumber evidence="3">2.5.1.10</ecNumber>
    </recommendedName>
    <alternativeName>
        <fullName evidence="10">(2E,6E)-farnesyl diphosphate synthase</fullName>
    </alternativeName>
    <alternativeName>
        <fullName evidence="9">Geranyltranstransferase</fullName>
    </alternativeName>
</protein>
<comment type="cofactor">
    <cofactor evidence="1">
        <name>Mg(2+)</name>
        <dbReference type="ChEBI" id="CHEBI:18420"/>
    </cofactor>
</comment>
<dbReference type="AlphaFoldDB" id="A0A923KX26"/>
<proteinExistence type="inferred from homology"/>
<dbReference type="PROSITE" id="PS00723">
    <property type="entry name" value="POLYPRENYL_SYNTHASE_1"/>
    <property type="match status" value="1"/>
</dbReference>
<sequence length="294" mass="30972">MKSYSEQYAAYGNALEEQLRLECGRRFVPGSAVGEAARYSLMAGGKRVRGVLTLAFCDLLDGDRNTAAAFGAAVEMLHCYSLIHDDLPCMDDAATRRGQPSCHKKFGEATALLAADALLTEAFEVIAASGAQNAQAAAAVACLARAAGGRGMVYGQELDLAFEQKQPSEQELTLIHTHKTGDLIHAAGLLGVLASAHTPQDEEECGAYTRAVGLVFQIVDDVLDCTSTAQQMGKPVGSDAAAGKITFATLKGPAAAMQQAQQLTERACERLTGVYGGRAEFLVELARSLAARKS</sequence>
<dbReference type="SUPFAM" id="SSF48576">
    <property type="entry name" value="Terpenoid synthases"/>
    <property type="match status" value="1"/>
</dbReference>
<accession>A0A923KX26</accession>
<dbReference type="Proteomes" id="UP000659630">
    <property type="component" value="Unassembled WGS sequence"/>
</dbReference>
<evidence type="ECO:0000256" key="7">
    <source>
        <dbReference type="ARBA" id="ARBA00022842"/>
    </source>
</evidence>
<dbReference type="InterPro" id="IPR000092">
    <property type="entry name" value="Polyprenyl_synt"/>
</dbReference>
<comment type="caution">
    <text evidence="13">The sequence shown here is derived from an EMBL/GenBank/DDBJ whole genome shotgun (WGS) entry which is preliminary data.</text>
</comment>
<keyword evidence="6" id="KW-0479">Metal-binding</keyword>
<dbReference type="PANTHER" id="PTHR43281">
    <property type="entry name" value="FARNESYL DIPHOSPHATE SYNTHASE"/>
    <property type="match status" value="1"/>
</dbReference>
<evidence type="ECO:0000256" key="11">
    <source>
        <dbReference type="ARBA" id="ARBA00049399"/>
    </source>
</evidence>
<evidence type="ECO:0000256" key="4">
    <source>
        <dbReference type="ARBA" id="ARBA00015100"/>
    </source>
</evidence>
<keyword evidence="14" id="KW-1185">Reference proteome</keyword>
<dbReference type="PROSITE" id="PS00444">
    <property type="entry name" value="POLYPRENYL_SYNTHASE_2"/>
    <property type="match status" value="1"/>
</dbReference>
<dbReference type="InterPro" id="IPR008949">
    <property type="entry name" value="Isoprenoid_synthase_dom_sf"/>
</dbReference>
<organism evidence="13 14">
    <name type="scientific">Anaerofilum hominis</name>
    <dbReference type="NCBI Taxonomy" id="2763016"/>
    <lineage>
        <taxon>Bacteria</taxon>
        <taxon>Bacillati</taxon>
        <taxon>Bacillota</taxon>
        <taxon>Clostridia</taxon>
        <taxon>Eubacteriales</taxon>
        <taxon>Oscillospiraceae</taxon>
        <taxon>Anaerofilum</taxon>
    </lineage>
</organism>
<dbReference type="RefSeq" id="WP_186886319.1">
    <property type="nucleotide sequence ID" value="NZ_JACONZ010000001.1"/>
</dbReference>
<evidence type="ECO:0000256" key="10">
    <source>
        <dbReference type="ARBA" id="ARBA00032873"/>
    </source>
</evidence>
<keyword evidence="7" id="KW-0460">Magnesium</keyword>
<evidence type="ECO:0000256" key="6">
    <source>
        <dbReference type="ARBA" id="ARBA00022723"/>
    </source>
</evidence>
<keyword evidence="8" id="KW-0414">Isoprene biosynthesis</keyword>
<dbReference type="CDD" id="cd00685">
    <property type="entry name" value="Trans_IPPS_HT"/>
    <property type="match status" value="1"/>
</dbReference>
<evidence type="ECO:0000256" key="2">
    <source>
        <dbReference type="ARBA" id="ARBA00006706"/>
    </source>
</evidence>
<dbReference type="EMBL" id="JACONZ010000001">
    <property type="protein sequence ID" value="MBC5579939.1"/>
    <property type="molecule type" value="Genomic_DNA"/>
</dbReference>
<evidence type="ECO:0000256" key="5">
    <source>
        <dbReference type="ARBA" id="ARBA00022679"/>
    </source>
</evidence>
<dbReference type="EC" id="2.5.1.10" evidence="3"/>
<comment type="similarity">
    <text evidence="2 12">Belongs to the FPP/GGPP synthase family.</text>
</comment>
<dbReference type="SFLD" id="SFLDS00005">
    <property type="entry name" value="Isoprenoid_Synthase_Type_I"/>
    <property type="match status" value="1"/>
</dbReference>
<dbReference type="Gene3D" id="1.10.600.10">
    <property type="entry name" value="Farnesyl Diphosphate Synthase"/>
    <property type="match status" value="1"/>
</dbReference>
<keyword evidence="5 12" id="KW-0808">Transferase</keyword>
<dbReference type="GO" id="GO:0004337">
    <property type="term" value="F:(2E,6E)-farnesyl diphosphate synthase activity"/>
    <property type="evidence" value="ECO:0007669"/>
    <property type="project" value="UniProtKB-EC"/>
</dbReference>
<reference evidence="13" key="1">
    <citation type="submission" date="2020-08" db="EMBL/GenBank/DDBJ databases">
        <title>Genome public.</title>
        <authorList>
            <person name="Liu C."/>
            <person name="Sun Q."/>
        </authorList>
    </citation>
    <scope>NUCLEOTIDE SEQUENCE</scope>
    <source>
        <strain evidence="13">BX8</strain>
    </source>
</reference>
<dbReference type="SFLD" id="SFLDG01017">
    <property type="entry name" value="Polyprenyl_Transferase_Like"/>
    <property type="match status" value="1"/>
</dbReference>